<gene>
    <name evidence="1" type="ORF">MRATA1EN22A_LOCUS967</name>
</gene>
<dbReference type="Proteomes" id="UP001162501">
    <property type="component" value="Chromosome 1"/>
</dbReference>
<sequence>MKKSKSGQGKGEMTLVRDEQGGHQVCRPAVSARRRPPARGIAAEARSGACVVSLRKGGGHCDRIEWPCPVPTGPDRQRVGSSGCVKHAGKPLEGISKEFQFFGSSEDASAPCWEGARDVTRFIPSPKTW</sequence>
<dbReference type="EMBL" id="OX596085">
    <property type="protein sequence ID" value="CAM9324129.1"/>
    <property type="molecule type" value="Genomic_DNA"/>
</dbReference>
<protein>
    <submittedName>
        <fullName evidence="1">Uncharacterized protein</fullName>
    </submittedName>
</protein>
<evidence type="ECO:0000313" key="2">
    <source>
        <dbReference type="Proteomes" id="UP001162501"/>
    </source>
</evidence>
<proteinExistence type="predicted"/>
<evidence type="ECO:0000313" key="1">
    <source>
        <dbReference type="EMBL" id="CAM9324129.1"/>
    </source>
</evidence>
<name>A0AC59Y2K0_RANTA</name>
<accession>A0AC59Y2K0</accession>
<organism evidence="1 2">
    <name type="scientific">Rangifer tarandus platyrhynchus</name>
    <name type="common">Svalbard reindeer</name>
    <dbReference type="NCBI Taxonomy" id="3082113"/>
    <lineage>
        <taxon>Eukaryota</taxon>
        <taxon>Metazoa</taxon>
        <taxon>Chordata</taxon>
        <taxon>Craniata</taxon>
        <taxon>Vertebrata</taxon>
        <taxon>Euteleostomi</taxon>
        <taxon>Mammalia</taxon>
        <taxon>Eutheria</taxon>
        <taxon>Laurasiatheria</taxon>
        <taxon>Artiodactyla</taxon>
        <taxon>Ruminantia</taxon>
        <taxon>Pecora</taxon>
        <taxon>Cervidae</taxon>
        <taxon>Odocoileinae</taxon>
        <taxon>Rangifer</taxon>
    </lineage>
</organism>
<reference evidence="1" key="2">
    <citation type="submission" date="2025-03" db="EMBL/GenBank/DDBJ databases">
        <authorList>
            <consortium name="ELIXIR-Norway"/>
            <consortium name="Elixir Norway"/>
        </authorList>
    </citation>
    <scope>NUCLEOTIDE SEQUENCE</scope>
</reference>
<reference evidence="1" key="1">
    <citation type="submission" date="2023-05" db="EMBL/GenBank/DDBJ databases">
        <authorList>
            <consortium name="ELIXIR-Norway"/>
        </authorList>
    </citation>
    <scope>NUCLEOTIDE SEQUENCE</scope>
</reference>